<dbReference type="AlphaFoldDB" id="A0A2T3B4I7"/>
<proteinExistence type="predicted"/>
<dbReference type="Proteomes" id="UP000241818">
    <property type="component" value="Unassembled WGS sequence"/>
</dbReference>
<dbReference type="InParanoid" id="A0A2T3B4I7"/>
<gene>
    <name evidence="2" type="ORF">M430DRAFT_120469</name>
</gene>
<organism evidence="2 3">
    <name type="scientific">Amorphotheca resinae ATCC 22711</name>
    <dbReference type="NCBI Taxonomy" id="857342"/>
    <lineage>
        <taxon>Eukaryota</taxon>
        <taxon>Fungi</taxon>
        <taxon>Dikarya</taxon>
        <taxon>Ascomycota</taxon>
        <taxon>Pezizomycotina</taxon>
        <taxon>Leotiomycetes</taxon>
        <taxon>Helotiales</taxon>
        <taxon>Amorphothecaceae</taxon>
        <taxon>Amorphotheca</taxon>
    </lineage>
</organism>
<feature type="compositionally biased region" description="Polar residues" evidence="1">
    <location>
        <begin position="75"/>
        <end position="85"/>
    </location>
</feature>
<name>A0A2T3B4I7_AMORE</name>
<dbReference type="PANTHER" id="PTHR40460:SF1">
    <property type="entry name" value="CSBD-LIKE DOMAIN-CONTAINING PROTEIN"/>
    <property type="match status" value="1"/>
</dbReference>
<dbReference type="InterPro" id="IPR036629">
    <property type="entry name" value="YjbJ_sf"/>
</dbReference>
<feature type="compositionally biased region" description="Polar residues" evidence="1">
    <location>
        <begin position="99"/>
        <end position="111"/>
    </location>
</feature>
<reference evidence="2 3" key="1">
    <citation type="journal article" date="2018" name="New Phytol.">
        <title>Comparative genomics and transcriptomics depict ericoid mycorrhizal fungi as versatile saprotrophs and plant mutualists.</title>
        <authorList>
            <person name="Martino E."/>
            <person name="Morin E."/>
            <person name="Grelet G.A."/>
            <person name="Kuo A."/>
            <person name="Kohler A."/>
            <person name="Daghino S."/>
            <person name="Barry K.W."/>
            <person name="Cichocki N."/>
            <person name="Clum A."/>
            <person name="Dockter R.B."/>
            <person name="Hainaut M."/>
            <person name="Kuo R.C."/>
            <person name="LaButti K."/>
            <person name="Lindahl B.D."/>
            <person name="Lindquist E.A."/>
            <person name="Lipzen A."/>
            <person name="Khouja H.R."/>
            <person name="Magnuson J."/>
            <person name="Murat C."/>
            <person name="Ohm R.A."/>
            <person name="Singer S.W."/>
            <person name="Spatafora J.W."/>
            <person name="Wang M."/>
            <person name="Veneault-Fourrey C."/>
            <person name="Henrissat B."/>
            <person name="Grigoriev I.V."/>
            <person name="Martin F.M."/>
            <person name="Perotto S."/>
        </authorList>
    </citation>
    <scope>NUCLEOTIDE SEQUENCE [LARGE SCALE GENOMIC DNA]</scope>
    <source>
        <strain evidence="2 3">ATCC 22711</strain>
    </source>
</reference>
<accession>A0A2T3B4I7</accession>
<protein>
    <recommendedName>
        <fullName evidence="4">CsbD-like domain-containing protein</fullName>
    </recommendedName>
</protein>
<feature type="region of interest" description="Disordered" evidence="1">
    <location>
        <begin position="20"/>
        <end position="131"/>
    </location>
</feature>
<dbReference type="PANTHER" id="PTHR40460">
    <property type="entry name" value="CHROMOSOME 1, WHOLE GENOME SHOTGUN SEQUENCE"/>
    <property type="match status" value="1"/>
</dbReference>
<evidence type="ECO:0008006" key="4">
    <source>
        <dbReference type="Google" id="ProtNLM"/>
    </source>
</evidence>
<dbReference type="EMBL" id="KZ679010">
    <property type="protein sequence ID" value="PSS20565.1"/>
    <property type="molecule type" value="Genomic_DNA"/>
</dbReference>
<dbReference type="RefSeq" id="XP_024721835.1">
    <property type="nucleotide sequence ID" value="XM_024861777.1"/>
</dbReference>
<evidence type="ECO:0000313" key="3">
    <source>
        <dbReference type="Proteomes" id="UP000241818"/>
    </source>
</evidence>
<dbReference type="SUPFAM" id="SSF69047">
    <property type="entry name" value="Hypothetical protein YjbJ"/>
    <property type="match status" value="1"/>
</dbReference>
<feature type="region of interest" description="Disordered" evidence="1">
    <location>
        <begin position="145"/>
        <end position="175"/>
    </location>
</feature>
<dbReference type="GeneID" id="36569858"/>
<evidence type="ECO:0000256" key="1">
    <source>
        <dbReference type="SAM" id="MobiDB-lite"/>
    </source>
</evidence>
<dbReference type="STRING" id="857342.A0A2T3B4I7"/>
<evidence type="ECO:0000313" key="2">
    <source>
        <dbReference type="EMBL" id="PSS20565.1"/>
    </source>
</evidence>
<sequence length="175" mass="18034">MSDKNTSTLQSYIDSASGAVQSAVGSLTGSSADKNAGQEKKDQAQLENDASHATAKVGNYSASSTGAVTKDDPNRSTGSWNQTLGSGKEFLGGLVGSENLKQQGQRQNAEGKSQEAKGQLNDLGSGVKDRVSGAVGGAVAGITGDREAQLEAQDKHDAGKTQQRGAEHDIQKQNE</sequence>
<dbReference type="OrthoDB" id="5309565at2759"/>
<keyword evidence="3" id="KW-1185">Reference proteome</keyword>